<accession>A0ABT4R506</accession>
<organism evidence="1 2">
    <name type="scientific">Corynebacterium lehmanniae</name>
    <dbReference type="NCBI Taxonomy" id="2913497"/>
    <lineage>
        <taxon>Bacteria</taxon>
        <taxon>Bacillati</taxon>
        <taxon>Actinomycetota</taxon>
        <taxon>Actinomycetes</taxon>
        <taxon>Mycobacteriales</taxon>
        <taxon>Corynebacteriaceae</taxon>
        <taxon>Corynebacterium</taxon>
    </lineage>
</organism>
<evidence type="ECO:0000313" key="1">
    <source>
        <dbReference type="EMBL" id="MCZ9290640.1"/>
    </source>
</evidence>
<protein>
    <submittedName>
        <fullName evidence="1">Toxin</fullName>
    </submittedName>
</protein>
<gene>
    <name evidence="1" type="ORF">L8U61_00605</name>
</gene>
<proteinExistence type="predicted"/>
<dbReference type="EMBL" id="JAKMUR010000001">
    <property type="protein sequence ID" value="MCZ9290640.1"/>
    <property type="molecule type" value="Genomic_DNA"/>
</dbReference>
<reference evidence="1" key="1">
    <citation type="submission" date="2022-02" db="EMBL/GenBank/DDBJ databases">
        <title>Corynebacterium sp. from urogenital microbiome.</title>
        <authorList>
            <person name="Cappelli E.A."/>
            <person name="Ribeiro T.G."/>
            <person name="Peixe L."/>
        </authorList>
    </citation>
    <scope>NUCLEOTIDE SEQUENCE</scope>
    <source>
        <strain evidence="1">C8Ua_144</strain>
    </source>
</reference>
<comment type="caution">
    <text evidence="1">The sequence shown here is derived from an EMBL/GenBank/DDBJ whole genome shotgun (WGS) entry which is preliminary data.</text>
</comment>
<name>A0ABT4R506_9CORY</name>
<keyword evidence="2" id="KW-1185">Reference proteome</keyword>
<dbReference type="Proteomes" id="UP001146453">
    <property type="component" value="Unassembled WGS sequence"/>
</dbReference>
<evidence type="ECO:0000313" key="2">
    <source>
        <dbReference type="Proteomes" id="UP001146453"/>
    </source>
</evidence>
<sequence length="66" mass="7399">MSDDAVHHAFAHALTSRPLDDEADPRRWLIIGPDHAGRLLELVLLVFDSGREIIIHAMKARAQYLG</sequence>